<dbReference type="SUPFAM" id="SSF53474">
    <property type="entry name" value="alpha/beta-Hydrolases"/>
    <property type="match status" value="1"/>
</dbReference>
<name>A0A1R1L7J2_9MICC</name>
<sequence>MRHLPGPTFPSARPASPHHRAAVVALLCVVVLALSACVQLPAPDAAPSANPSATAGTPDNLQTYYTQQAQWSRCENSFECARITVPVDYARPSGETIALQLIRKRASGKRVGSLVMNPGGPGGSGYTMVRDNLDQVTSKKLRQRFDIVSFDPRGVDRSAGITCLTDEQRDAYRQDDSDPGTAAGLARATALQRQLAAACQQKSGPVLGHMDTVSAARDLDIIRAVLGETTLNYLGYSYGTQLGATFADLFPDRAGRLVLDGAVDPALSNEQLTLDQARAFETALRHWAEACTRASSCAFSSADEGIALVRQLLSDAEQNPRTVADGRKATVSILASGLILPLYNEQSWEALNVAVANAASGDVGDLVRFSDLGADRNQDGRYTANSMLAFQAVTCLDYPVQTDPTAMRRDAAALTKASPTLGRYFAYGGLSCASWPFKPVGTPRPLPAAGAAPIVVIGTTGDPATPVGWARSLADQLESGRLITFEGEGHTAYGQGNTCVVGAVDGYLVDGTVPQDGLRC</sequence>
<comment type="caution">
    <text evidence="5">The sequence shown here is derived from an EMBL/GenBank/DDBJ whole genome shotgun (WGS) entry which is preliminary data.</text>
</comment>
<dbReference type="EMBL" id="MRDE01000072">
    <property type="protein sequence ID" value="OMH23506.1"/>
    <property type="molecule type" value="Genomic_DNA"/>
</dbReference>
<dbReference type="InterPro" id="IPR051601">
    <property type="entry name" value="Serine_prot/Carboxylest_S33"/>
</dbReference>
<reference evidence="5 6" key="1">
    <citation type="submission" date="2016-12" db="EMBL/GenBank/DDBJ databases">
        <title>Draft genome of Tersicoccus phoenicis 1P05MA.</title>
        <authorList>
            <person name="Nakajima Y."/>
            <person name="Yoshizawa S."/>
            <person name="Nakamura K."/>
            <person name="Ogura Y."/>
            <person name="Hayashi T."/>
            <person name="Kogure K."/>
        </authorList>
    </citation>
    <scope>NUCLEOTIDE SEQUENCE [LARGE SCALE GENOMIC DNA]</scope>
    <source>
        <strain evidence="5 6">1p05MA</strain>
    </source>
</reference>
<evidence type="ECO:0000256" key="3">
    <source>
        <dbReference type="ARBA" id="ARBA00022801"/>
    </source>
</evidence>
<evidence type="ECO:0000259" key="4">
    <source>
        <dbReference type="Pfam" id="PF08386"/>
    </source>
</evidence>
<gene>
    <name evidence="5" type="ORF">BKD30_11230</name>
</gene>
<dbReference type="PANTHER" id="PTHR43248:SF29">
    <property type="entry name" value="TRIPEPTIDYL AMINOPEPTIDASE"/>
    <property type="match status" value="1"/>
</dbReference>
<dbReference type="Gene3D" id="3.40.50.1820">
    <property type="entry name" value="alpha/beta hydrolase"/>
    <property type="match status" value="1"/>
</dbReference>
<keyword evidence="2" id="KW-0732">Signal</keyword>
<evidence type="ECO:0000313" key="6">
    <source>
        <dbReference type="Proteomes" id="UP000187085"/>
    </source>
</evidence>
<evidence type="ECO:0000313" key="5">
    <source>
        <dbReference type="EMBL" id="OMH23506.1"/>
    </source>
</evidence>
<dbReference type="STRING" id="554083.BKD30_11230"/>
<evidence type="ECO:0000256" key="1">
    <source>
        <dbReference type="ARBA" id="ARBA00010088"/>
    </source>
</evidence>
<protein>
    <submittedName>
        <fullName evidence="5">Alpha/beta hydrolase</fullName>
    </submittedName>
</protein>
<dbReference type="AlphaFoldDB" id="A0A1R1L7J2"/>
<keyword evidence="3 5" id="KW-0378">Hydrolase</keyword>
<evidence type="ECO:0000256" key="2">
    <source>
        <dbReference type="ARBA" id="ARBA00022729"/>
    </source>
</evidence>
<feature type="domain" description="Peptidase S33 tripeptidyl aminopeptidase-like C-terminal" evidence="4">
    <location>
        <begin position="419"/>
        <end position="520"/>
    </location>
</feature>
<keyword evidence="6" id="KW-1185">Reference proteome</keyword>
<dbReference type="GO" id="GO:0016787">
    <property type="term" value="F:hydrolase activity"/>
    <property type="evidence" value="ECO:0007669"/>
    <property type="project" value="UniProtKB-KW"/>
</dbReference>
<dbReference type="InterPro" id="IPR029058">
    <property type="entry name" value="AB_hydrolase_fold"/>
</dbReference>
<proteinExistence type="inferred from homology"/>
<organism evidence="5 6">
    <name type="scientific">Tersicoccus phoenicis</name>
    <dbReference type="NCBI Taxonomy" id="554083"/>
    <lineage>
        <taxon>Bacteria</taxon>
        <taxon>Bacillati</taxon>
        <taxon>Actinomycetota</taxon>
        <taxon>Actinomycetes</taxon>
        <taxon>Micrococcales</taxon>
        <taxon>Micrococcaceae</taxon>
        <taxon>Tersicoccus</taxon>
    </lineage>
</organism>
<dbReference type="Proteomes" id="UP000187085">
    <property type="component" value="Unassembled WGS sequence"/>
</dbReference>
<dbReference type="Pfam" id="PF08386">
    <property type="entry name" value="Abhydrolase_4"/>
    <property type="match status" value="1"/>
</dbReference>
<accession>A0A1R1L7J2</accession>
<dbReference type="OrthoDB" id="3252468at2"/>
<dbReference type="PANTHER" id="PTHR43248">
    <property type="entry name" value="2-SUCCINYL-6-HYDROXY-2,4-CYCLOHEXADIENE-1-CARBOXYLATE SYNTHASE"/>
    <property type="match status" value="1"/>
</dbReference>
<comment type="similarity">
    <text evidence="1">Belongs to the peptidase S33 family.</text>
</comment>
<dbReference type="InterPro" id="IPR013595">
    <property type="entry name" value="Pept_S33_TAP-like_C"/>
</dbReference>